<accession>A0A3G3JTQ4</accession>
<dbReference type="RefSeq" id="WP_123039275.1">
    <property type="nucleotide sequence ID" value="NZ_CP033433.1"/>
</dbReference>
<dbReference type="SUPFAM" id="SSF51261">
    <property type="entry name" value="Duplicated hybrid motif"/>
    <property type="match status" value="1"/>
</dbReference>
<evidence type="ECO:0000313" key="4">
    <source>
        <dbReference type="Proteomes" id="UP000269097"/>
    </source>
</evidence>
<keyword evidence="1" id="KW-1133">Transmembrane helix</keyword>
<feature type="domain" description="M23ase beta-sheet core" evidence="2">
    <location>
        <begin position="227"/>
        <end position="322"/>
    </location>
</feature>
<dbReference type="Proteomes" id="UP000269097">
    <property type="component" value="Chromosome"/>
</dbReference>
<proteinExistence type="predicted"/>
<sequence>MRWRRQKFTFMVIPDANNQVVRFQLSGVVILSALILLVALTAAAVTAVILYGNRASEVGRLKHELASSSGQFEKIISDKDRHIGDLQTEVAGLSEQAKSIQGKMADLGKLETQLKQIAGLETKDAPAAKVSADETADEYAMDGEGTGGEEIPVTDEEIDGLLQETFSDFTDLGGMIDAMKPRLEETKDAVLKRQAQLRVTPTIWPTDSRKITSPYGVRKDPFTHRARFHAGMDISGDIGDPVYATADGTVSHAGVDGSHGNNVMVSHGNGITTHYSHLSKILVQPGDKVHKGDVIGKMGSTGRSTGPHVHYEVYVGGQTVDPKPYLHTSREDK</sequence>
<dbReference type="CDD" id="cd12797">
    <property type="entry name" value="M23_peptidase"/>
    <property type="match status" value="1"/>
</dbReference>
<dbReference type="InterPro" id="IPR011055">
    <property type="entry name" value="Dup_hybrid_motif"/>
</dbReference>
<evidence type="ECO:0000259" key="2">
    <source>
        <dbReference type="Pfam" id="PF01551"/>
    </source>
</evidence>
<dbReference type="AlphaFoldDB" id="A0A3G3JTQ4"/>
<evidence type="ECO:0000256" key="1">
    <source>
        <dbReference type="SAM" id="Phobius"/>
    </source>
</evidence>
<dbReference type="Pfam" id="PF01551">
    <property type="entry name" value="Peptidase_M23"/>
    <property type="match status" value="1"/>
</dbReference>
<keyword evidence="1" id="KW-0472">Membrane</keyword>
<dbReference type="PANTHER" id="PTHR21666">
    <property type="entry name" value="PEPTIDASE-RELATED"/>
    <property type="match status" value="1"/>
</dbReference>
<gene>
    <name evidence="3" type="ORF">EAV92_00455</name>
</gene>
<dbReference type="GO" id="GO:0004222">
    <property type="term" value="F:metalloendopeptidase activity"/>
    <property type="evidence" value="ECO:0007669"/>
    <property type="project" value="TreeGrafter"/>
</dbReference>
<feature type="transmembrane region" description="Helical" evidence="1">
    <location>
        <begin position="28"/>
        <end position="52"/>
    </location>
</feature>
<name>A0A3G3JTQ4_9BACL</name>
<keyword evidence="4" id="KW-1185">Reference proteome</keyword>
<organism evidence="3 4">
    <name type="scientific">Cohnella candidum</name>
    <dbReference type="NCBI Taxonomy" id="2674991"/>
    <lineage>
        <taxon>Bacteria</taxon>
        <taxon>Bacillati</taxon>
        <taxon>Bacillota</taxon>
        <taxon>Bacilli</taxon>
        <taxon>Bacillales</taxon>
        <taxon>Paenibacillaceae</taxon>
        <taxon>Cohnella</taxon>
    </lineage>
</organism>
<evidence type="ECO:0000313" key="3">
    <source>
        <dbReference type="EMBL" id="AYQ71211.1"/>
    </source>
</evidence>
<dbReference type="FunFam" id="2.70.70.10:FF:000006">
    <property type="entry name" value="M23 family peptidase"/>
    <property type="match status" value="1"/>
</dbReference>
<dbReference type="KEGG" id="coh:EAV92_00455"/>
<dbReference type="EMBL" id="CP033433">
    <property type="protein sequence ID" value="AYQ71211.1"/>
    <property type="molecule type" value="Genomic_DNA"/>
</dbReference>
<dbReference type="Gene3D" id="2.70.70.10">
    <property type="entry name" value="Glucose Permease (Domain IIA)"/>
    <property type="match status" value="1"/>
</dbReference>
<keyword evidence="1" id="KW-0812">Transmembrane</keyword>
<reference evidence="3 4" key="1">
    <citation type="submission" date="2018-10" db="EMBL/GenBank/DDBJ databases">
        <title>Genome Sequence of Cohnella sp.</title>
        <authorList>
            <person name="Srinivasan S."/>
            <person name="Kim M.K."/>
        </authorList>
    </citation>
    <scope>NUCLEOTIDE SEQUENCE [LARGE SCALE GENOMIC DNA]</scope>
    <source>
        <strain evidence="3 4">18JY8-7</strain>
    </source>
</reference>
<dbReference type="InterPro" id="IPR016047">
    <property type="entry name" value="M23ase_b-sheet_dom"/>
</dbReference>
<dbReference type="InterPro" id="IPR050570">
    <property type="entry name" value="Cell_wall_metabolism_enzyme"/>
</dbReference>
<protein>
    <submittedName>
        <fullName evidence="3">Peptidase M23</fullName>
    </submittedName>
</protein>
<dbReference type="PANTHER" id="PTHR21666:SF270">
    <property type="entry name" value="MUREIN HYDROLASE ACTIVATOR ENVC"/>
    <property type="match status" value="1"/>
</dbReference>